<dbReference type="PANTHER" id="PTHR12674:SF2">
    <property type="entry name" value="PREFOLDIN SUBUNIT 5"/>
    <property type="match status" value="1"/>
</dbReference>
<keyword evidence="2" id="KW-0175">Coiled coil</keyword>
<evidence type="ECO:0000256" key="3">
    <source>
        <dbReference type="SAM" id="MobiDB-lite"/>
    </source>
</evidence>
<gene>
    <name evidence="4" type="ORF">METZ01_LOCUS41412</name>
</gene>
<dbReference type="GO" id="GO:0006457">
    <property type="term" value="P:protein folding"/>
    <property type="evidence" value="ECO:0007669"/>
    <property type="project" value="InterPro"/>
</dbReference>
<dbReference type="GO" id="GO:0051082">
    <property type="term" value="F:unfolded protein binding"/>
    <property type="evidence" value="ECO:0007669"/>
    <property type="project" value="InterPro"/>
</dbReference>
<evidence type="ECO:0000256" key="2">
    <source>
        <dbReference type="SAM" id="Coils"/>
    </source>
</evidence>
<dbReference type="NCBIfam" id="TIGR00293">
    <property type="entry name" value="prefoldin subunit alpha"/>
    <property type="match status" value="1"/>
</dbReference>
<comment type="similarity">
    <text evidence="1">Belongs to the prefoldin subunit alpha family.</text>
</comment>
<dbReference type="InterPro" id="IPR004127">
    <property type="entry name" value="Prefoldin_subunit_alpha"/>
</dbReference>
<dbReference type="EMBL" id="UINC01001776">
    <property type="protein sequence ID" value="SUZ88558.1"/>
    <property type="molecule type" value="Genomic_DNA"/>
</dbReference>
<evidence type="ECO:0000256" key="1">
    <source>
        <dbReference type="ARBA" id="ARBA00010048"/>
    </source>
</evidence>
<dbReference type="InterPro" id="IPR011599">
    <property type="entry name" value="PFD_alpha_archaea"/>
</dbReference>
<evidence type="ECO:0000313" key="4">
    <source>
        <dbReference type="EMBL" id="SUZ88558.1"/>
    </source>
</evidence>
<dbReference type="SUPFAM" id="SSF46579">
    <property type="entry name" value="Prefoldin"/>
    <property type="match status" value="1"/>
</dbReference>
<sequence length="184" mass="20519">MTLGIVEASMTLGDRADLQRLATLVEANRERLQAIEQQIGSLESLRVEQTHAIEALEAISEDGEEGVMVPLGAGVQIIADIPPEAGAVVDIGSRVQAEKTREEAIDVLKSRNEELMTLMEAVKKEYDDLENYIVTLANKFNDTVEHIQDEEQQEPDHTADDEEKPTPTKARRRRKRGTELTLDD</sequence>
<dbReference type="Pfam" id="PF02996">
    <property type="entry name" value="Prefoldin"/>
    <property type="match status" value="1"/>
</dbReference>
<feature type="coiled-coil region" evidence="2">
    <location>
        <begin position="105"/>
        <end position="139"/>
    </location>
</feature>
<reference evidence="4" key="1">
    <citation type="submission" date="2018-05" db="EMBL/GenBank/DDBJ databases">
        <authorList>
            <person name="Lanie J.A."/>
            <person name="Ng W.-L."/>
            <person name="Kazmierczak K.M."/>
            <person name="Andrzejewski T.M."/>
            <person name="Davidsen T.M."/>
            <person name="Wayne K.J."/>
            <person name="Tettelin H."/>
            <person name="Glass J.I."/>
            <person name="Rusch D."/>
            <person name="Podicherti R."/>
            <person name="Tsui H.-C.T."/>
            <person name="Winkler M.E."/>
        </authorList>
    </citation>
    <scope>NUCLEOTIDE SEQUENCE</scope>
</reference>
<feature type="coiled-coil region" evidence="2">
    <location>
        <begin position="18"/>
        <end position="45"/>
    </location>
</feature>
<accession>A0A381RC83</accession>
<protein>
    <recommendedName>
        <fullName evidence="5">Prefoldin subunit alpha</fullName>
    </recommendedName>
</protein>
<dbReference type="GO" id="GO:0005737">
    <property type="term" value="C:cytoplasm"/>
    <property type="evidence" value="ECO:0007669"/>
    <property type="project" value="TreeGrafter"/>
</dbReference>
<name>A0A381RC83_9ZZZZ</name>
<dbReference type="GO" id="GO:0016272">
    <property type="term" value="C:prefoldin complex"/>
    <property type="evidence" value="ECO:0007669"/>
    <property type="project" value="InterPro"/>
</dbReference>
<organism evidence="4">
    <name type="scientific">marine metagenome</name>
    <dbReference type="NCBI Taxonomy" id="408172"/>
    <lineage>
        <taxon>unclassified sequences</taxon>
        <taxon>metagenomes</taxon>
        <taxon>ecological metagenomes</taxon>
    </lineage>
</organism>
<dbReference type="InterPro" id="IPR009053">
    <property type="entry name" value="Prefoldin"/>
</dbReference>
<dbReference type="HAMAP" id="MF_00308">
    <property type="entry name" value="PfdA"/>
    <property type="match status" value="1"/>
</dbReference>
<dbReference type="CDD" id="cd23160">
    <property type="entry name" value="Prefoldin_alpha_GimC"/>
    <property type="match status" value="1"/>
</dbReference>
<dbReference type="AlphaFoldDB" id="A0A381RC83"/>
<feature type="compositionally biased region" description="Basic and acidic residues" evidence="3">
    <location>
        <begin position="147"/>
        <end position="158"/>
    </location>
</feature>
<dbReference type="PANTHER" id="PTHR12674">
    <property type="entry name" value="PREFOLDIN SUBUNIT 5"/>
    <property type="match status" value="1"/>
</dbReference>
<evidence type="ECO:0008006" key="5">
    <source>
        <dbReference type="Google" id="ProtNLM"/>
    </source>
</evidence>
<feature type="region of interest" description="Disordered" evidence="3">
    <location>
        <begin position="147"/>
        <end position="184"/>
    </location>
</feature>
<proteinExistence type="inferred from homology"/>
<dbReference type="Gene3D" id="1.10.287.370">
    <property type="match status" value="1"/>
</dbReference>